<dbReference type="GO" id="GO:0051301">
    <property type="term" value="P:cell division"/>
    <property type="evidence" value="ECO:0007669"/>
    <property type="project" value="TreeGrafter"/>
</dbReference>
<dbReference type="Pfam" id="PF13174">
    <property type="entry name" value="TPR_6"/>
    <property type="match status" value="4"/>
</dbReference>
<dbReference type="RefSeq" id="WP_028069645.1">
    <property type="nucleotide sequence ID" value="NZ_LR590484.1"/>
</dbReference>
<evidence type="ECO:0000256" key="1">
    <source>
        <dbReference type="ARBA" id="ARBA00022729"/>
    </source>
</evidence>
<dbReference type="Proteomes" id="UP000308196">
    <property type="component" value="Chromosome"/>
</dbReference>
<dbReference type="EMBL" id="LR590484">
    <property type="protein sequence ID" value="VTR51103.1"/>
    <property type="molecule type" value="Genomic_DNA"/>
</dbReference>
<feature type="domain" description="Outer membrane lipoprotein BamD-like" evidence="4">
    <location>
        <begin position="574"/>
        <end position="627"/>
    </location>
</feature>
<protein>
    <submittedName>
        <fullName evidence="5">Tol-pal system protein YbgF</fullName>
    </submittedName>
</protein>
<evidence type="ECO:0000313" key="6">
    <source>
        <dbReference type="Proteomes" id="UP000308196"/>
    </source>
</evidence>
<dbReference type="PANTHER" id="PTHR12558:SF44">
    <property type="entry name" value="TETRATRICOPEPTIDE REPEAT-CONTAINING PROTEIN"/>
    <property type="match status" value="1"/>
</dbReference>
<feature type="region of interest" description="Disordered" evidence="3">
    <location>
        <begin position="34"/>
        <end position="54"/>
    </location>
</feature>
<dbReference type="InterPro" id="IPR039565">
    <property type="entry name" value="BamD-like"/>
</dbReference>
<evidence type="ECO:0000259" key="4">
    <source>
        <dbReference type="Pfam" id="PF13525"/>
    </source>
</evidence>
<sequence length="849" mass="97100">MILKERISHNYLKYLLTGVLSATLVTGYAQEVDKQRKEKKEKPQSSEQRDEGQVATMDSIDVVRDYRPLLADAVKVRRSPDMRHINREAIEAELRQIATATYFSRKGFRQAYYHELLKRHPNASRNNIDNYRISFLAYQAHEYERAASILRSLVASDAFYQGSIMTLGHIAMETGDKQGARNAFVKAMNLDFDPQLKVDGLYNYAKILFELDSTQAAQQVLTRYITQEYGDLDPGTQKQERPETLSAQILLGTSNFHAGVSLLESIKDRARETDATYQKATYYRGLEFYNERAFENSISMFMRSEKFPVDAEMAALATYWKAEAMYEVRKYGEAVENFSRFLRLPAARNTEVYNYANYGLAYAAFRNNSFGMAADYFERFLAAEGSSVDQSIRYDVIARLGDSYLCLRNYGRANQYYDQLINSKAPNQDYALFQRGVIFGLQGDNETKLSTLRSVVKQFPSSNYADDAAFEIPYTYFTMGDYDRAIEGLQAMIDKYPRSSYLPRALMTIGLVQYNNDQPEAAKATFQKVVERYAKTDEAQQAMRFIENIYLDQGDASSYIRYAIGTDVSSLSPSEQDDMAFKAAHSLFTKGEYAAAVEAINAYFDKFPKPKQEKYARYIRGVSSYRTGHPKEALHDLNIILNDWTSKYTENTLLTVAALYLELKEYNEAIVHLKKLELNSEYRKHYGYAVTNLIACYFELGDMEQMAKYVKLIKEYPGASEEEIAKAYLYSGRALLQEGNKESAMKELSLAALKSQGAVGAEARYRVGQLQYENKQYDKAQETAFDVINNRGAHEYWVARSFLLLADIYTRKGDTFQAKSTLKSLIDNYEGNDDIVPSAKERLQKLSKK</sequence>
<dbReference type="SMART" id="SM00028">
    <property type="entry name" value="TPR"/>
    <property type="match status" value="6"/>
</dbReference>
<dbReference type="PROSITE" id="PS50005">
    <property type="entry name" value="TPR"/>
    <property type="match status" value="1"/>
</dbReference>
<organism evidence="5 6">
    <name type="scientific">Sphingobacterium thalpophilum</name>
    <dbReference type="NCBI Taxonomy" id="259"/>
    <lineage>
        <taxon>Bacteria</taxon>
        <taxon>Pseudomonadati</taxon>
        <taxon>Bacteroidota</taxon>
        <taxon>Sphingobacteriia</taxon>
        <taxon>Sphingobacteriales</taxon>
        <taxon>Sphingobacteriaceae</taxon>
        <taxon>Sphingobacterium</taxon>
    </lineage>
</organism>
<dbReference type="SUPFAM" id="SSF48452">
    <property type="entry name" value="TPR-like"/>
    <property type="match status" value="4"/>
</dbReference>
<reference evidence="5 6" key="1">
    <citation type="submission" date="2019-05" db="EMBL/GenBank/DDBJ databases">
        <authorList>
            <consortium name="Pathogen Informatics"/>
        </authorList>
    </citation>
    <scope>NUCLEOTIDE SEQUENCE [LARGE SCALE GENOMIC DNA]</scope>
    <source>
        <strain evidence="5 6">NCTC11429</strain>
    </source>
</reference>
<dbReference type="AlphaFoldDB" id="A0A4U9VWP0"/>
<keyword evidence="2" id="KW-0802">TPR repeat</keyword>
<dbReference type="Pfam" id="PF13525">
    <property type="entry name" value="YfiO"/>
    <property type="match status" value="1"/>
</dbReference>
<accession>A0A4U9VWP0</accession>
<dbReference type="Gene3D" id="1.25.40.10">
    <property type="entry name" value="Tetratricopeptide repeat domain"/>
    <property type="match status" value="7"/>
</dbReference>
<name>A0A4U9VWP0_9SPHI</name>
<proteinExistence type="predicted"/>
<dbReference type="KEGG" id="stha:NCTC11429_04265"/>
<dbReference type="STRING" id="1123265.GCA_000686625_02509"/>
<dbReference type="Pfam" id="PF13432">
    <property type="entry name" value="TPR_16"/>
    <property type="match status" value="1"/>
</dbReference>
<evidence type="ECO:0000256" key="3">
    <source>
        <dbReference type="SAM" id="MobiDB-lite"/>
    </source>
</evidence>
<feature type="repeat" description="TPR" evidence="2">
    <location>
        <begin position="466"/>
        <end position="499"/>
    </location>
</feature>
<dbReference type="GeneID" id="78464870"/>
<dbReference type="PANTHER" id="PTHR12558">
    <property type="entry name" value="CELL DIVISION CYCLE 16,23,27"/>
    <property type="match status" value="1"/>
</dbReference>
<keyword evidence="1" id="KW-0732">Signal</keyword>
<dbReference type="InterPro" id="IPR019734">
    <property type="entry name" value="TPR_rpt"/>
</dbReference>
<dbReference type="InterPro" id="IPR011990">
    <property type="entry name" value="TPR-like_helical_dom_sf"/>
</dbReference>
<gene>
    <name evidence="5" type="ORF">NCTC11429_04265</name>
</gene>
<feature type="compositionally biased region" description="Basic and acidic residues" evidence="3">
    <location>
        <begin position="34"/>
        <end position="52"/>
    </location>
</feature>
<evidence type="ECO:0000256" key="2">
    <source>
        <dbReference type="PROSITE-ProRule" id="PRU00339"/>
    </source>
</evidence>
<evidence type="ECO:0000313" key="5">
    <source>
        <dbReference type="EMBL" id="VTR51103.1"/>
    </source>
</evidence>